<proteinExistence type="predicted"/>
<accession>A0A3B0UC72</accession>
<dbReference type="PANTHER" id="PTHR43811">
    <property type="entry name" value="FKBP-TYPE PEPTIDYL-PROLYL CIS-TRANS ISOMERASE FKPA"/>
    <property type="match status" value="1"/>
</dbReference>
<feature type="domain" description="PPIase FKBP-type" evidence="5">
    <location>
        <begin position="29"/>
        <end position="110"/>
    </location>
</feature>
<dbReference type="AlphaFoldDB" id="A0A3B0UC72"/>
<dbReference type="InterPro" id="IPR046357">
    <property type="entry name" value="PPIase_dom_sf"/>
</dbReference>
<evidence type="ECO:0000256" key="4">
    <source>
        <dbReference type="ARBA" id="ARBA00023235"/>
    </source>
</evidence>
<evidence type="ECO:0000256" key="2">
    <source>
        <dbReference type="ARBA" id="ARBA00013194"/>
    </source>
</evidence>
<comment type="catalytic activity">
    <reaction evidence="1">
        <text>[protein]-peptidylproline (omega=180) = [protein]-peptidylproline (omega=0)</text>
        <dbReference type="Rhea" id="RHEA:16237"/>
        <dbReference type="Rhea" id="RHEA-COMP:10747"/>
        <dbReference type="Rhea" id="RHEA-COMP:10748"/>
        <dbReference type="ChEBI" id="CHEBI:83833"/>
        <dbReference type="ChEBI" id="CHEBI:83834"/>
        <dbReference type="EC" id="5.2.1.8"/>
    </reaction>
</comment>
<evidence type="ECO:0000259" key="5">
    <source>
        <dbReference type="PROSITE" id="PS50059"/>
    </source>
</evidence>
<dbReference type="PROSITE" id="PS50059">
    <property type="entry name" value="FKBP_PPIASE"/>
    <property type="match status" value="1"/>
</dbReference>
<evidence type="ECO:0000313" key="6">
    <source>
        <dbReference type="EMBL" id="VAW26680.1"/>
    </source>
</evidence>
<feature type="non-terminal residue" evidence="6">
    <location>
        <position position="1"/>
    </location>
</feature>
<reference evidence="6" key="1">
    <citation type="submission" date="2018-06" db="EMBL/GenBank/DDBJ databases">
        <authorList>
            <person name="Zhirakovskaya E."/>
        </authorList>
    </citation>
    <scope>NUCLEOTIDE SEQUENCE</scope>
</reference>
<evidence type="ECO:0000256" key="1">
    <source>
        <dbReference type="ARBA" id="ARBA00000971"/>
    </source>
</evidence>
<dbReference type="PANTHER" id="PTHR43811:SF19">
    <property type="entry name" value="39 KDA FK506-BINDING NUCLEAR PROTEIN"/>
    <property type="match status" value="1"/>
</dbReference>
<name>A0A3B0UC72_9ZZZZ</name>
<dbReference type="InterPro" id="IPR001179">
    <property type="entry name" value="PPIase_FKBP_dom"/>
</dbReference>
<sequence length="111" mass="11746">ANNLKGEFTSSGLYYVIQDSGTAKHPTLSSTLNVNYKGYFLDGKIFDQGSGVKFPLSGVIKGWQEGLQLIGEGGKIKLLIPSALGYGNTQSGSIPPNSVLGFDVTLNSFSK</sequence>
<dbReference type="Gene3D" id="3.10.50.40">
    <property type="match status" value="1"/>
</dbReference>
<organism evidence="6">
    <name type="scientific">hydrothermal vent metagenome</name>
    <dbReference type="NCBI Taxonomy" id="652676"/>
    <lineage>
        <taxon>unclassified sequences</taxon>
        <taxon>metagenomes</taxon>
        <taxon>ecological metagenomes</taxon>
    </lineage>
</organism>
<dbReference type="SUPFAM" id="SSF54534">
    <property type="entry name" value="FKBP-like"/>
    <property type="match status" value="1"/>
</dbReference>
<evidence type="ECO:0000256" key="3">
    <source>
        <dbReference type="ARBA" id="ARBA00023110"/>
    </source>
</evidence>
<gene>
    <name evidence="6" type="ORF">MNBD_BACTEROID07-1093</name>
</gene>
<protein>
    <recommendedName>
        <fullName evidence="2">peptidylprolyl isomerase</fullName>
        <ecNumber evidence="2">5.2.1.8</ecNumber>
    </recommendedName>
</protein>
<keyword evidence="3" id="KW-0697">Rotamase</keyword>
<dbReference type="GO" id="GO:0003755">
    <property type="term" value="F:peptidyl-prolyl cis-trans isomerase activity"/>
    <property type="evidence" value="ECO:0007669"/>
    <property type="project" value="UniProtKB-KW"/>
</dbReference>
<keyword evidence="4 6" id="KW-0413">Isomerase</keyword>
<dbReference type="EC" id="5.2.1.8" evidence="2"/>
<dbReference type="EMBL" id="UOET01000051">
    <property type="protein sequence ID" value="VAW26680.1"/>
    <property type="molecule type" value="Genomic_DNA"/>
</dbReference>
<dbReference type="Pfam" id="PF00254">
    <property type="entry name" value="FKBP_C"/>
    <property type="match status" value="1"/>
</dbReference>